<dbReference type="InterPro" id="IPR000700">
    <property type="entry name" value="PAS-assoc_C"/>
</dbReference>
<dbReference type="InterPro" id="IPR029787">
    <property type="entry name" value="Nucleotide_cyclase"/>
</dbReference>
<dbReference type="NCBIfam" id="TIGR00229">
    <property type="entry name" value="sensory_box"/>
    <property type="match status" value="1"/>
</dbReference>
<dbReference type="CDD" id="cd01948">
    <property type="entry name" value="EAL"/>
    <property type="match status" value="1"/>
</dbReference>
<dbReference type="InterPro" id="IPR035965">
    <property type="entry name" value="PAS-like_dom_sf"/>
</dbReference>
<dbReference type="Gene3D" id="3.30.450.20">
    <property type="entry name" value="PAS domain"/>
    <property type="match status" value="1"/>
</dbReference>
<evidence type="ECO:0000259" key="2">
    <source>
        <dbReference type="PROSITE" id="PS50113"/>
    </source>
</evidence>
<dbReference type="InterPro" id="IPR043128">
    <property type="entry name" value="Rev_trsase/Diguanyl_cyclase"/>
</dbReference>
<dbReference type="PROSITE" id="PS50883">
    <property type="entry name" value="EAL"/>
    <property type="match status" value="1"/>
</dbReference>
<dbReference type="InterPro" id="IPR013655">
    <property type="entry name" value="PAS_fold_3"/>
</dbReference>
<dbReference type="InterPro" id="IPR001610">
    <property type="entry name" value="PAC"/>
</dbReference>
<dbReference type="SUPFAM" id="SSF141868">
    <property type="entry name" value="EAL domain-like"/>
    <property type="match status" value="1"/>
</dbReference>
<dbReference type="SMART" id="SM00086">
    <property type="entry name" value="PAC"/>
    <property type="match status" value="1"/>
</dbReference>
<dbReference type="PROSITE" id="PS50887">
    <property type="entry name" value="GGDEF"/>
    <property type="match status" value="1"/>
</dbReference>
<dbReference type="Pfam" id="PF00990">
    <property type="entry name" value="GGDEF"/>
    <property type="match status" value="1"/>
</dbReference>
<keyword evidence="6" id="KW-1185">Reference proteome</keyword>
<sequence>MHPPIMTALSPTPTSWDRPHRAAERLARSWSLAIAGTSYVSMSGLEVQDFLTALSTRLIHALTAETLDLGDVREVGTTLVAAHFTEPTTLERTVAVLSEQFAKAPTRRVAEIQGALAAGYAQALRDRILDEQEEIRTAALWARARAEESRRVSEARFRAVFAGAAIGMSVSTVDGVVIEVNQALCDMLGYTEDELRAMTFEDFVHPQDPPVAAGMFEELLSGGRDQFRIEKPYIHKDGHQVWTDLVASIIRDEDGEPKWLVAMVEDITERYLLQLRLRHQALHDPLTQLPNRTMFFDRLAELLAGAEEEPESRVGVCYLDVDGFKVINDTLGHDVGDQLLQTVARRLARSISGDGQLVARMGGDEFVVLIERAGGTDEVVAVAERALDTVRAPVHVGGHEISISASIGVVEQPLRGTSTGELMKAADTTLYWAKADGRNRLALFDAERHAREVTRYELSASMPAALERREFFVEYQPLVRLGDGVTIGVEALVRWRHPRFGVLGPDAFIGMAEETGLIVPLGRWVLHEACKQAARWHREHGDRAPVMSVNLAVRQMRDRTIVRDVKAILEQTGLAPDRLQLELTESAVMGSGGEPTEALNALAALGPRIAIDDFGTGYSNFAYLRHLPVHSLKLAGSFVAGLRPPEGADPVDQKIIAAVIGLAHALNLSVTAEGVETAEQADRLLALGCDTAQGWYYASAGPPSAIRL</sequence>
<proteinExistence type="predicted"/>
<name>A0ABP4NX35_9ACTN</name>
<reference evidence="6" key="1">
    <citation type="journal article" date="2019" name="Int. J. Syst. Evol. Microbiol.">
        <title>The Global Catalogue of Microorganisms (GCM) 10K type strain sequencing project: providing services to taxonomists for standard genome sequencing and annotation.</title>
        <authorList>
            <consortium name="The Broad Institute Genomics Platform"/>
            <consortium name="The Broad Institute Genome Sequencing Center for Infectious Disease"/>
            <person name="Wu L."/>
            <person name="Ma J."/>
        </authorList>
    </citation>
    <scope>NUCLEOTIDE SEQUENCE [LARGE SCALE GENOMIC DNA]</scope>
    <source>
        <strain evidence="6">JCM 15933</strain>
    </source>
</reference>
<feature type="domain" description="PAC" evidence="2">
    <location>
        <begin position="227"/>
        <end position="279"/>
    </location>
</feature>
<organism evidence="5 6">
    <name type="scientific">Dactylosporangium maewongense</name>
    <dbReference type="NCBI Taxonomy" id="634393"/>
    <lineage>
        <taxon>Bacteria</taxon>
        <taxon>Bacillati</taxon>
        <taxon>Actinomycetota</taxon>
        <taxon>Actinomycetes</taxon>
        <taxon>Micromonosporales</taxon>
        <taxon>Micromonosporaceae</taxon>
        <taxon>Dactylosporangium</taxon>
    </lineage>
</organism>
<accession>A0ABP4NX35</accession>
<feature type="domain" description="GGDEF" evidence="4">
    <location>
        <begin position="312"/>
        <end position="446"/>
    </location>
</feature>
<dbReference type="SUPFAM" id="SSF55073">
    <property type="entry name" value="Nucleotide cyclase"/>
    <property type="match status" value="1"/>
</dbReference>
<evidence type="ECO:0000259" key="1">
    <source>
        <dbReference type="PROSITE" id="PS50112"/>
    </source>
</evidence>
<evidence type="ECO:0000259" key="3">
    <source>
        <dbReference type="PROSITE" id="PS50883"/>
    </source>
</evidence>
<dbReference type="PROSITE" id="PS50113">
    <property type="entry name" value="PAC"/>
    <property type="match status" value="1"/>
</dbReference>
<dbReference type="PANTHER" id="PTHR44757">
    <property type="entry name" value="DIGUANYLATE CYCLASE DGCP"/>
    <property type="match status" value="1"/>
</dbReference>
<feature type="domain" description="PAS" evidence="1">
    <location>
        <begin position="153"/>
        <end position="223"/>
    </location>
</feature>
<dbReference type="CDD" id="cd00130">
    <property type="entry name" value="PAS"/>
    <property type="match status" value="1"/>
</dbReference>
<evidence type="ECO:0000313" key="5">
    <source>
        <dbReference type="EMBL" id="GAA1568491.1"/>
    </source>
</evidence>
<dbReference type="SMART" id="SM00091">
    <property type="entry name" value="PAS"/>
    <property type="match status" value="1"/>
</dbReference>
<dbReference type="PROSITE" id="PS50112">
    <property type="entry name" value="PAS"/>
    <property type="match status" value="1"/>
</dbReference>
<dbReference type="InterPro" id="IPR035919">
    <property type="entry name" value="EAL_sf"/>
</dbReference>
<dbReference type="InterPro" id="IPR001633">
    <property type="entry name" value="EAL_dom"/>
</dbReference>
<dbReference type="Proteomes" id="UP001501470">
    <property type="component" value="Unassembled WGS sequence"/>
</dbReference>
<dbReference type="Gene3D" id="3.20.20.450">
    <property type="entry name" value="EAL domain"/>
    <property type="match status" value="1"/>
</dbReference>
<dbReference type="EMBL" id="BAAAQD010000040">
    <property type="protein sequence ID" value="GAA1568491.1"/>
    <property type="molecule type" value="Genomic_DNA"/>
</dbReference>
<feature type="domain" description="EAL" evidence="3">
    <location>
        <begin position="455"/>
        <end position="708"/>
    </location>
</feature>
<comment type="caution">
    <text evidence="5">The sequence shown here is derived from an EMBL/GenBank/DDBJ whole genome shotgun (WGS) entry which is preliminary data.</text>
</comment>
<gene>
    <name evidence="5" type="primary">rmdA</name>
    <name evidence="5" type="ORF">GCM10009827_107720</name>
</gene>
<dbReference type="InterPro" id="IPR052155">
    <property type="entry name" value="Biofilm_reg_signaling"/>
</dbReference>
<evidence type="ECO:0000259" key="4">
    <source>
        <dbReference type="PROSITE" id="PS50887"/>
    </source>
</evidence>
<dbReference type="Pfam" id="PF00563">
    <property type="entry name" value="EAL"/>
    <property type="match status" value="1"/>
</dbReference>
<dbReference type="NCBIfam" id="TIGR00254">
    <property type="entry name" value="GGDEF"/>
    <property type="match status" value="1"/>
</dbReference>
<dbReference type="SUPFAM" id="SSF55785">
    <property type="entry name" value="PYP-like sensor domain (PAS domain)"/>
    <property type="match status" value="1"/>
</dbReference>
<dbReference type="Gene3D" id="3.30.70.270">
    <property type="match status" value="1"/>
</dbReference>
<dbReference type="SMART" id="SM00267">
    <property type="entry name" value="GGDEF"/>
    <property type="match status" value="1"/>
</dbReference>
<dbReference type="PANTHER" id="PTHR44757:SF2">
    <property type="entry name" value="BIOFILM ARCHITECTURE MAINTENANCE PROTEIN MBAA"/>
    <property type="match status" value="1"/>
</dbReference>
<dbReference type="Pfam" id="PF08447">
    <property type="entry name" value="PAS_3"/>
    <property type="match status" value="1"/>
</dbReference>
<dbReference type="InterPro" id="IPR000160">
    <property type="entry name" value="GGDEF_dom"/>
</dbReference>
<dbReference type="SMART" id="SM00052">
    <property type="entry name" value="EAL"/>
    <property type="match status" value="1"/>
</dbReference>
<dbReference type="CDD" id="cd01949">
    <property type="entry name" value="GGDEF"/>
    <property type="match status" value="1"/>
</dbReference>
<protein>
    <submittedName>
        <fullName evidence="5">Cyclic Di-GMP phosphodiesterase RmdA</fullName>
    </submittedName>
</protein>
<evidence type="ECO:0000313" key="6">
    <source>
        <dbReference type="Proteomes" id="UP001501470"/>
    </source>
</evidence>
<dbReference type="InterPro" id="IPR000014">
    <property type="entry name" value="PAS"/>
</dbReference>